<dbReference type="HOGENOM" id="CLU_051638_3_3_1"/>
<feature type="domain" description="Maltose/galactoside acetyltransferase" evidence="3">
    <location>
        <begin position="1"/>
        <end position="31"/>
    </location>
</feature>
<dbReference type="PANTHER" id="PTHR23416">
    <property type="entry name" value="SIALIC ACID SYNTHASE-RELATED"/>
    <property type="match status" value="1"/>
</dbReference>
<evidence type="ECO:0000256" key="2">
    <source>
        <dbReference type="ARBA" id="ARBA00022679"/>
    </source>
</evidence>
<dbReference type="OMA" id="CKIMDIC"/>
<dbReference type="STRING" id="1168221.R7Z4J9"/>
<dbReference type="EMBL" id="JH767606">
    <property type="protein sequence ID" value="EON69082.1"/>
    <property type="molecule type" value="Genomic_DNA"/>
</dbReference>
<dbReference type="eggNOG" id="KOG4750">
    <property type="taxonomic scope" value="Eukaryota"/>
</dbReference>
<dbReference type="GO" id="GO:0008374">
    <property type="term" value="F:O-acyltransferase activity"/>
    <property type="evidence" value="ECO:0007669"/>
    <property type="project" value="TreeGrafter"/>
</dbReference>
<dbReference type="InterPro" id="IPR051159">
    <property type="entry name" value="Hexapeptide_acetyltransf"/>
</dbReference>
<dbReference type="SUPFAM" id="SSF51161">
    <property type="entry name" value="Trimeric LpxA-like enzymes"/>
    <property type="match status" value="1"/>
</dbReference>
<comment type="similarity">
    <text evidence="1">Belongs to the transferase hexapeptide repeat family.</text>
</comment>
<evidence type="ECO:0000313" key="5">
    <source>
        <dbReference type="Proteomes" id="UP000016924"/>
    </source>
</evidence>
<evidence type="ECO:0000256" key="1">
    <source>
        <dbReference type="ARBA" id="ARBA00007274"/>
    </source>
</evidence>
<dbReference type="RefSeq" id="XP_007784399.1">
    <property type="nucleotide sequence ID" value="XM_007786209.1"/>
</dbReference>
<dbReference type="AlphaFoldDB" id="R7Z4J9"/>
<dbReference type="GO" id="GO:0016407">
    <property type="term" value="F:acetyltransferase activity"/>
    <property type="evidence" value="ECO:0007669"/>
    <property type="project" value="InterPro"/>
</dbReference>
<accession>R7Z4J9</accession>
<proteinExistence type="inferred from homology"/>
<dbReference type="Proteomes" id="UP000016924">
    <property type="component" value="Unassembled WGS sequence"/>
</dbReference>
<dbReference type="OrthoDB" id="25818at2759"/>
<sequence length="191" mass="20729">MLAGQPYNYHDPELRKERGQCRAALSKFKNTVNALEVLSAILKIRPRHHPPEANAANPIGSLGNNVRVRAPFDCKYGYNIHIGDHVDIGAGCKIMDICRVEIGAGAVLGQGVVLCGSNMIQVQTPKGRRGEMVGRPIFIGEDAFLECDVVIYAGVRVGEGSWILAGTVVHEDVEPFSVVAGKPARLVKYLR</sequence>
<evidence type="ECO:0000313" key="4">
    <source>
        <dbReference type="EMBL" id="EON69082.1"/>
    </source>
</evidence>
<reference evidence="5" key="1">
    <citation type="submission" date="2012-06" db="EMBL/GenBank/DDBJ databases">
        <title>The genome sequence of Coniosporium apollinis CBS 100218.</title>
        <authorList>
            <consortium name="The Broad Institute Genome Sequencing Platform"/>
            <person name="Cuomo C."/>
            <person name="Gorbushina A."/>
            <person name="Noack S."/>
            <person name="Walker B."/>
            <person name="Young S.K."/>
            <person name="Zeng Q."/>
            <person name="Gargeya S."/>
            <person name="Fitzgerald M."/>
            <person name="Haas B."/>
            <person name="Abouelleil A."/>
            <person name="Alvarado L."/>
            <person name="Arachchi H.M."/>
            <person name="Berlin A.M."/>
            <person name="Chapman S.B."/>
            <person name="Goldberg J."/>
            <person name="Griggs A."/>
            <person name="Gujja S."/>
            <person name="Hansen M."/>
            <person name="Howarth C."/>
            <person name="Imamovic A."/>
            <person name="Larimer J."/>
            <person name="McCowan C."/>
            <person name="Montmayeur A."/>
            <person name="Murphy C."/>
            <person name="Neiman D."/>
            <person name="Pearson M."/>
            <person name="Priest M."/>
            <person name="Roberts A."/>
            <person name="Saif S."/>
            <person name="Shea T."/>
            <person name="Sisk P."/>
            <person name="Sykes S."/>
            <person name="Wortman J."/>
            <person name="Nusbaum C."/>
            <person name="Birren B."/>
        </authorList>
    </citation>
    <scope>NUCLEOTIDE SEQUENCE [LARGE SCALE GENOMIC DNA]</scope>
    <source>
        <strain evidence="5">CBS 100218</strain>
    </source>
</reference>
<dbReference type="Gene3D" id="2.160.10.10">
    <property type="entry name" value="Hexapeptide repeat proteins"/>
    <property type="match status" value="1"/>
</dbReference>
<keyword evidence="5" id="KW-1185">Reference proteome</keyword>
<keyword evidence="2" id="KW-0808">Transferase</keyword>
<dbReference type="GeneID" id="19905706"/>
<dbReference type="InterPro" id="IPR024688">
    <property type="entry name" value="Mac_dom"/>
</dbReference>
<organism evidence="4 5">
    <name type="scientific">Coniosporium apollinis (strain CBS 100218)</name>
    <name type="common">Rock-inhabiting black yeast</name>
    <dbReference type="NCBI Taxonomy" id="1168221"/>
    <lineage>
        <taxon>Eukaryota</taxon>
        <taxon>Fungi</taxon>
        <taxon>Dikarya</taxon>
        <taxon>Ascomycota</taxon>
        <taxon>Pezizomycotina</taxon>
        <taxon>Dothideomycetes</taxon>
        <taxon>Dothideomycetes incertae sedis</taxon>
        <taxon>Coniosporium</taxon>
    </lineage>
</organism>
<evidence type="ECO:0000259" key="3">
    <source>
        <dbReference type="Pfam" id="PF12464"/>
    </source>
</evidence>
<gene>
    <name evidence="4" type="ORF">W97_08395</name>
</gene>
<dbReference type="PANTHER" id="PTHR23416:SF76">
    <property type="entry name" value="ZN(II)2CYS6 TRANSCRIPTION FACTOR (EUROFUNG)"/>
    <property type="match status" value="1"/>
</dbReference>
<dbReference type="Pfam" id="PF12464">
    <property type="entry name" value="Mac"/>
    <property type="match status" value="1"/>
</dbReference>
<protein>
    <recommendedName>
        <fullName evidence="3">Maltose/galactoside acetyltransferase domain-containing protein</fullName>
    </recommendedName>
</protein>
<dbReference type="InterPro" id="IPR011004">
    <property type="entry name" value="Trimer_LpxA-like_sf"/>
</dbReference>
<name>R7Z4J9_CONA1</name>